<evidence type="ECO:0008006" key="3">
    <source>
        <dbReference type="Google" id="ProtNLM"/>
    </source>
</evidence>
<evidence type="ECO:0000313" key="1">
    <source>
        <dbReference type="EMBL" id="MQU19406.1"/>
    </source>
</evidence>
<name>A0A7X2CBH1_9PSED</name>
<dbReference type="AlphaFoldDB" id="A0A7X2CBH1"/>
<proteinExistence type="predicted"/>
<accession>A0A7X2CBH1</accession>
<gene>
    <name evidence="1" type="ORF">GHN41_23645</name>
</gene>
<reference evidence="1 2" key="1">
    <citation type="submission" date="2019-10" db="EMBL/GenBank/DDBJ databases">
        <title>Evaluation of single-gene subtyping targets for Pseudomonas.</title>
        <authorList>
            <person name="Reichler S.J."/>
            <person name="Orsi R.H."/>
            <person name="Wiedmann M."/>
            <person name="Martin N.H."/>
            <person name="Murphy S.I."/>
        </authorList>
    </citation>
    <scope>NUCLEOTIDE SEQUENCE [LARGE SCALE GENOMIC DNA]</scope>
    <source>
        <strain evidence="1 2">FSL R10-1594</strain>
    </source>
</reference>
<protein>
    <recommendedName>
        <fullName evidence="3">Replication protein</fullName>
    </recommendedName>
</protein>
<sequence>MDKNNTMVCDRNTEALKEPLGIYAKTPSTHEFIDPLTGLITRFKIDPKSREYVEEIDPSRFRWERFAYKSVVNQLLPTSRTSKCMRWRVPKQSLQILKSQEHNKAFYTGLQICASVWACPVCAAKISERRRAELVAALAVARSMGMQVYLLTLTVPHGLGDDLKALLEQIHKA</sequence>
<feature type="non-terminal residue" evidence="1">
    <location>
        <position position="173"/>
    </location>
</feature>
<dbReference type="EMBL" id="WIVT01000073">
    <property type="protein sequence ID" value="MQU19406.1"/>
    <property type="molecule type" value="Genomic_DNA"/>
</dbReference>
<organism evidence="1 2">
    <name type="scientific">Pseudomonas helleri</name>
    <dbReference type="NCBI Taxonomy" id="1608996"/>
    <lineage>
        <taxon>Bacteria</taxon>
        <taxon>Pseudomonadati</taxon>
        <taxon>Pseudomonadota</taxon>
        <taxon>Gammaproteobacteria</taxon>
        <taxon>Pseudomonadales</taxon>
        <taxon>Pseudomonadaceae</taxon>
        <taxon>Pseudomonas</taxon>
    </lineage>
</organism>
<dbReference type="Proteomes" id="UP000443000">
    <property type="component" value="Unassembled WGS sequence"/>
</dbReference>
<comment type="caution">
    <text evidence="1">The sequence shown here is derived from an EMBL/GenBank/DDBJ whole genome shotgun (WGS) entry which is preliminary data.</text>
</comment>
<evidence type="ECO:0000313" key="2">
    <source>
        <dbReference type="Proteomes" id="UP000443000"/>
    </source>
</evidence>